<gene>
    <name evidence="2" type="ORF">UFOVP1228_27</name>
    <name evidence="3" type="ORF">UFOVP1481_11</name>
    <name evidence="1" type="ORF">UFOVP956_27</name>
</gene>
<dbReference type="EMBL" id="LR797176">
    <property type="protein sequence ID" value="CAB4191384.1"/>
    <property type="molecule type" value="Genomic_DNA"/>
</dbReference>
<dbReference type="EMBL" id="LR797429">
    <property type="protein sequence ID" value="CAB4215312.1"/>
    <property type="molecule type" value="Genomic_DNA"/>
</dbReference>
<evidence type="ECO:0000313" key="2">
    <source>
        <dbReference type="EMBL" id="CAB4191384.1"/>
    </source>
</evidence>
<organism evidence="3">
    <name type="scientific">uncultured Caudovirales phage</name>
    <dbReference type="NCBI Taxonomy" id="2100421"/>
    <lineage>
        <taxon>Viruses</taxon>
        <taxon>Duplodnaviria</taxon>
        <taxon>Heunggongvirae</taxon>
        <taxon>Uroviricota</taxon>
        <taxon>Caudoviricetes</taxon>
        <taxon>Peduoviridae</taxon>
        <taxon>Maltschvirus</taxon>
        <taxon>Maltschvirus maltsch</taxon>
    </lineage>
</organism>
<protein>
    <submittedName>
        <fullName evidence="3">Uncharacterized protein</fullName>
    </submittedName>
</protein>
<evidence type="ECO:0000313" key="1">
    <source>
        <dbReference type="EMBL" id="CAB4173559.1"/>
    </source>
</evidence>
<dbReference type="EMBL" id="LR796902">
    <property type="protein sequence ID" value="CAB4173559.1"/>
    <property type="molecule type" value="Genomic_DNA"/>
</dbReference>
<sequence>MNLLDLRSKVKSITDYSPDLKPYNDQLDDLINDAMFNLWNEKRWKFSQVREFMKVYPDLNAGNTGKNASVQNGSRRITFSGGIPMLLSESTMGPYSSQSFSTAYGDSGSAYEGQIFQAAGREYNILKIVSNTEIHLDEQYRGTTNTDNIDWTIKKRFYDLPDDCQELLNLSQRDIPTATGSRPPVGKIFGLSKRREEELNLREDYSSSYAECYIDTPPVNVPPAEKFKVTLTQAGGGTLPSSTSFELCWAFHYWGAKLGPLSEPLVVTSGADEQPGVPTTYSITLQFTSHDDKPIAADAFNLVFDRVPNKYEGLRKVVFFNQNFNPATGKRIGLPCWRALSTGDATAGREGASVNAGKPVLISDEITIITLTNNNQFNPGNPRYVEWDGSIPRLRPYPRINAFDYHNALVQGDAETPGADEEYFKRLEMRYTKKPVRMVTTTDTPQMPAEFHQLIVYGALEDVYNKSGNTELSATYRKRIDKAMLQLEKRYVDSVDTVFVRQSFSVGSGRYPVYDGASLKLKP</sequence>
<evidence type="ECO:0000313" key="3">
    <source>
        <dbReference type="EMBL" id="CAB4215312.1"/>
    </source>
</evidence>
<proteinExistence type="predicted"/>
<accession>A0A6J5SK89</accession>
<reference evidence="3" key="1">
    <citation type="submission" date="2020-05" db="EMBL/GenBank/DDBJ databases">
        <authorList>
            <person name="Chiriac C."/>
            <person name="Salcher M."/>
            <person name="Ghai R."/>
            <person name="Kavagutti S V."/>
        </authorList>
    </citation>
    <scope>NUCLEOTIDE SEQUENCE</scope>
</reference>
<name>A0A6J5SK89_9CAUD</name>